<gene>
    <name evidence="1" type="ORF">MCBMB27_05305</name>
    <name evidence="2" type="ORF">SAMN05192567_122111</name>
</gene>
<dbReference type="EMBL" id="FOPK01000022">
    <property type="protein sequence ID" value="SFH38904.1"/>
    <property type="molecule type" value="Genomic_DNA"/>
</dbReference>
<dbReference type="Proteomes" id="UP000185487">
    <property type="component" value="Chromosome"/>
</dbReference>
<reference evidence="2 4" key="2">
    <citation type="submission" date="2016-10" db="EMBL/GenBank/DDBJ databases">
        <authorList>
            <person name="Varghese N."/>
            <person name="Submissions S."/>
        </authorList>
    </citation>
    <scope>NUCLEOTIDE SEQUENCE [LARGE SCALE GENOMIC DNA]</scope>
    <source>
        <strain evidence="2 4">CBMB27</strain>
    </source>
</reference>
<keyword evidence="3" id="KW-1185">Reference proteome</keyword>
<reference evidence="1 3" key="1">
    <citation type="submission" date="2016-04" db="EMBL/GenBank/DDBJ databases">
        <title>Complete genome sequencing and analysis of CBMB27, Methylobacterium phyllosphaerae isolated from leaf tissues of rice (Oryza sativa L.).</title>
        <authorList>
            <person name="Lee Y."/>
            <person name="Hwangbo K."/>
            <person name="Chung H."/>
            <person name="Yoo J."/>
            <person name="Kim K.Y."/>
            <person name="Sa T.M."/>
            <person name="Um Y."/>
            <person name="Madhaiyan M."/>
        </authorList>
    </citation>
    <scope>NUCLEOTIDE SEQUENCE [LARGE SCALE GENOMIC DNA]</scope>
    <source>
        <strain evidence="1 3">CBMB27</strain>
    </source>
</reference>
<proteinExistence type="predicted"/>
<protein>
    <submittedName>
        <fullName evidence="2">Uncharacterized protein</fullName>
    </submittedName>
</protein>
<dbReference type="EMBL" id="CP015367">
    <property type="protein sequence ID" value="APT34596.1"/>
    <property type="molecule type" value="Genomic_DNA"/>
</dbReference>
<evidence type="ECO:0000313" key="1">
    <source>
        <dbReference type="EMBL" id="APT34596.1"/>
    </source>
</evidence>
<organism evidence="2 4">
    <name type="scientific">Methylobacterium phyllosphaerae</name>
    <dbReference type="NCBI Taxonomy" id="418223"/>
    <lineage>
        <taxon>Bacteria</taxon>
        <taxon>Pseudomonadati</taxon>
        <taxon>Pseudomonadota</taxon>
        <taxon>Alphaproteobacteria</taxon>
        <taxon>Hyphomicrobiales</taxon>
        <taxon>Methylobacteriaceae</taxon>
        <taxon>Methylobacterium</taxon>
    </lineage>
</organism>
<accession>A0AAE8HVI2</accession>
<dbReference type="AlphaFoldDB" id="A0AAE8HVI2"/>
<dbReference type="Proteomes" id="UP000199140">
    <property type="component" value="Unassembled WGS sequence"/>
</dbReference>
<evidence type="ECO:0000313" key="3">
    <source>
        <dbReference type="Proteomes" id="UP000185487"/>
    </source>
</evidence>
<name>A0AAE8HVI2_9HYPH</name>
<dbReference type="KEGG" id="mphy:MCBMB27_05305"/>
<evidence type="ECO:0000313" key="4">
    <source>
        <dbReference type="Proteomes" id="UP000199140"/>
    </source>
</evidence>
<evidence type="ECO:0000313" key="2">
    <source>
        <dbReference type="EMBL" id="SFH38904.1"/>
    </source>
</evidence>
<sequence length="98" mass="11014">MIGELEDFQRFSANGIGILRIIRDPGVDYPGRDRINRFMEADEHVFQSLDWIAHGCCPSNCMIRCVARSTQSSAVFGVIFNIDEMLAPVFELYGKPAS</sequence>